<evidence type="ECO:0000256" key="2">
    <source>
        <dbReference type="ARBA" id="ARBA00004370"/>
    </source>
</evidence>
<dbReference type="InterPro" id="IPR036396">
    <property type="entry name" value="Cyt_P450_sf"/>
</dbReference>
<evidence type="ECO:0000256" key="4">
    <source>
        <dbReference type="ARBA" id="ARBA00010617"/>
    </source>
</evidence>
<dbReference type="PANTHER" id="PTHR24305">
    <property type="entry name" value="CYTOCHROME P450"/>
    <property type="match status" value="1"/>
</dbReference>
<keyword evidence="5" id="KW-0349">Heme</keyword>
<reference evidence="13 14" key="1">
    <citation type="submission" date="2024-02" db="EMBL/GenBank/DDBJ databases">
        <title>A draft genome for the cacao thread blight pathogen Marasmius crinis-equi.</title>
        <authorList>
            <person name="Cohen S.P."/>
            <person name="Baruah I.K."/>
            <person name="Amoako-Attah I."/>
            <person name="Bukari Y."/>
            <person name="Meinhardt L.W."/>
            <person name="Bailey B.A."/>
        </authorList>
    </citation>
    <scope>NUCLEOTIDE SEQUENCE [LARGE SCALE GENOMIC DNA]</scope>
    <source>
        <strain evidence="13 14">GH-76</strain>
    </source>
</reference>
<keyword evidence="11" id="KW-0503">Monooxygenase</keyword>
<dbReference type="PRINTS" id="PR00463">
    <property type="entry name" value="EP450I"/>
</dbReference>
<keyword evidence="9" id="KW-0560">Oxidoreductase</keyword>
<dbReference type="Gene3D" id="1.10.630.10">
    <property type="entry name" value="Cytochrome P450"/>
    <property type="match status" value="1"/>
</dbReference>
<evidence type="ECO:0000256" key="12">
    <source>
        <dbReference type="ARBA" id="ARBA00023136"/>
    </source>
</evidence>
<name>A0ABR3F9L0_9AGAR</name>
<dbReference type="PRINTS" id="PR00385">
    <property type="entry name" value="P450"/>
</dbReference>
<dbReference type="Pfam" id="PF00067">
    <property type="entry name" value="p450"/>
    <property type="match status" value="1"/>
</dbReference>
<evidence type="ECO:0000256" key="8">
    <source>
        <dbReference type="ARBA" id="ARBA00022989"/>
    </source>
</evidence>
<dbReference type="InterPro" id="IPR002401">
    <property type="entry name" value="Cyt_P450_E_grp-I"/>
</dbReference>
<proteinExistence type="inferred from homology"/>
<comment type="similarity">
    <text evidence="4">Belongs to the cytochrome P450 family.</text>
</comment>
<comment type="cofactor">
    <cofactor evidence="1">
        <name>heme</name>
        <dbReference type="ChEBI" id="CHEBI:30413"/>
    </cofactor>
</comment>
<dbReference type="InterPro" id="IPR050121">
    <property type="entry name" value="Cytochrome_P450_monoxygenase"/>
</dbReference>
<keyword evidence="6" id="KW-0812">Transmembrane</keyword>
<evidence type="ECO:0000256" key="3">
    <source>
        <dbReference type="ARBA" id="ARBA00004721"/>
    </source>
</evidence>
<comment type="caution">
    <text evidence="13">The sequence shown here is derived from an EMBL/GenBank/DDBJ whole genome shotgun (WGS) entry which is preliminary data.</text>
</comment>
<evidence type="ECO:0000256" key="6">
    <source>
        <dbReference type="ARBA" id="ARBA00022692"/>
    </source>
</evidence>
<evidence type="ECO:0000256" key="1">
    <source>
        <dbReference type="ARBA" id="ARBA00001971"/>
    </source>
</evidence>
<keyword evidence="7" id="KW-0479">Metal-binding</keyword>
<evidence type="ECO:0000256" key="7">
    <source>
        <dbReference type="ARBA" id="ARBA00022723"/>
    </source>
</evidence>
<gene>
    <name evidence="13" type="ORF">V5O48_010009</name>
</gene>
<evidence type="ECO:0000313" key="14">
    <source>
        <dbReference type="Proteomes" id="UP001465976"/>
    </source>
</evidence>
<dbReference type="PANTHER" id="PTHR24305:SF166">
    <property type="entry name" value="CYTOCHROME P450 12A4, MITOCHONDRIAL-RELATED"/>
    <property type="match status" value="1"/>
</dbReference>
<evidence type="ECO:0000256" key="9">
    <source>
        <dbReference type="ARBA" id="ARBA00023002"/>
    </source>
</evidence>
<organism evidence="13 14">
    <name type="scientific">Marasmius crinis-equi</name>
    <dbReference type="NCBI Taxonomy" id="585013"/>
    <lineage>
        <taxon>Eukaryota</taxon>
        <taxon>Fungi</taxon>
        <taxon>Dikarya</taxon>
        <taxon>Basidiomycota</taxon>
        <taxon>Agaricomycotina</taxon>
        <taxon>Agaricomycetes</taxon>
        <taxon>Agaricomycetidae</taxon>
        <taxon>Agaricales</taxon>
        <taxon>Marasmiineae</taxon>
        <taxon>Marasmiaceae</taxon>
        <taxon>Marasmius</taxon>
    </lineage>
</organism>
<evidence type="ECO:0000313" key="13">
    <source>
        <dbReference type="EMBL" id="KAL0571957.1"/>
    </source>
</evidence>
<evidence type="ECO:0008006" key="15">
    <source>
        <dbReference type="Google" id="ProtNLM"/>
    </source>
</evidence>
<keyword evidence="10" id="KW-0408">Iron</keyword>
<dbReference type="Proteomes" id="UP001465976">
    <property type="component" value="Unassembled WGS sequence"/>
</dbReference>
<keyword evidence="12" id="KW-0472">Membrane</keyword>
<keyword evidence="14" id="KW-1185">Reference proteome</keyword>
<evidence type="ECO:0000256" key="10">
    <source>
        <dbReference type="ARBA" id="ARBA00023004"/>
    </source>
</evidence>
<dbReference type="SUPFAM" id="SSF48264">
    <property type="entry name" value="Cytochrome P450"/>
    <property type="match status" value="1"/>
</dbReference>
<sequence length="522" mass="58200">MAFTFVDITVVSTCTAFYFAIKYIRYLQSPVSTLPSPPDVDGHWLWGHEFSIWKAQANQKYTEWTSLLGPVYRIKAPFFQKDVLVAGDVASSSHVLHHAYKYEKAPAFLPITVKLLGRGVVWAHGEEHKRQRRLITAAFTPAAVRGMQDDVSECAERLVSTIKKKFQDQDTTITANVEPLVASATLDIIGRVALGHDFGNGDAKAINDAWANDVKMGRTMAGFLAPIVIGTFPIVNHLPIPLLQEDGVCKKIALKIARQMLDEHRARQDVDKDAKDILSILIRDQTLRKGEEALEDWQLLENISTFIMVGHETTSCSVIFTLLELARHPEVQSKLRQELQDLHDFSADNIMDLPYLDAVAKEGLRLHPASPRTDRIAIIDDIIPLSTPIVTPSGKTITSIPIKAGQVIQIPTTVLNTNPEVWGPNSFEFYPERFLSPEGLPSPEELPHGPYGNLATFLEGPRVCAGWRLAVMEFKVLLAHLIRDLVFEDTGKPIESYIAGTLQAFCEDQPAYLPLNIRAAHY</sequence>
<accession>A0ABR3F9L0</accession>
<keyword evidence="8" id="KW-1133">Transmembrane helix</keyword>
<protein>
    <recommendedName>
        <fullName evidence="15">Cytochrome P450</fullName>
    </recommendedName>
</protein>
<comment type="pathway">
    <text evidence="3">Secondary metabolite biosynthesis; terpenoid biosynthesis.</text>
</comment>
<evidence type="ECO:0000256" key="5">
    <source>
        <dbReference type="ARBA" id="ARBA00022617"/>
    </source>
</evidence>
<evidence type="ECO:0000256" key="11">
    <source>
        <dbReference type="ARBA" id="ARBA00023033"/>
    </source>
</evidence>
<dbReference type="InterPro" id="IPR001128">
    <property type="entry name" value="Cyt_P450"/>
</dbReference>
<comment type="subcellular location">
    <subcellularLocation>
        <location evidence="2">Membrane</location>
    </subcellularLocation>
</comment>
<dbReference type="EMBL" id="JBAHYK010000692">
    <property type="protein sequence ID" value="KAL0571957.1"/>
    <property type="molecule type" value="Genomic_DNA"/>
</dbReference>